<dbReference type="Proteomes" id="UP000448575">
    <property type="component" value="Unassembled WGS sequence"/>
</dbReference>
<dbReference type="PROSITE" id="PS50075">
    <property type="entry name" value="CARRIER"/>
    <property type="match status" value="1"/>
</dbReference>
<dbReference type="InterPro" id="IPR009081">
    <property type="entry name" value="PP-bd_ACP"/>
</dbReference>
<dbReference type="RefSeq" id="WP_161028145.1">
    <property type="nucleotide sequence ID" value="NZ_WWCJ01000026.1"/>
</dbReference>
<dbReference type="Gene3D" id="1.10.1200.10">
    <property type="entry name" value="ACP-like"/>
    <property type="match status" value="1"/>
</dbReference>
<reference evidence="2 3" key="1">
    <citation type="submission" date="2019-12" db="EMBL/GenBank/DDBJ databases">
        <title>Novel species isolated from a subtropical stream in China.</title>
        <authorList>
            <person name="Lu H."/>
        </authorList>
    </citation>
    <scope>NUCLEOTIDE SEQUENCE [LARGE SCALE GENOMIC DNA]</scope>
    <source>
        <strain evidence="2 3">DS3</strain>
    </source>
</reference>
<evidence type="ECO:0000313" key="3">
    <source>
        <dbReference type="Proteomes" id="UP000448575"/>
    </source>
</evidence>
<proteinExistence type="predicted"/>
<dbReference type="Pfam" id="PF00550">
    <property type="entry name" value="PP-binding"/>
    <property type="match status" value="1"/>
</dbReference>
<keyword evidence="3" id="KW-1185">Reference proteome</keyword>
<protein>
    <submittedName>
        <fullName evidence="2">Acyl carrier protein</fullName>
    </submittedName>
</protein>
<name>A0A6N9HP71_9BURK</name>
<organism evidence="2 3">
    <name type="scientific">Pseudoduganella guangdongensis</name>
    <dbReference type="NCBI Taxonomy" id="2692179"/>
    <lineage>
        <taxon>Bacteria</taxon>
        <taxon>Pseudomonadati</taxon>
        <taxon>Pseudomonadota</taxon>
        <taxon>Betaproteobacteria</taxon>
        <taxon>Burkholderiales</taxon>
        <taxon>Oxalobacteraceae</taxon>
        <taxon>Telluria group</taxon>
        <taxon>Pseudoduganella</taxon>
    </lineage>
</organism>
<feature type="domain" description="Carrier" evidence="1">
    <location>
        <begin position="1"/>
        <end position="80"/>
    </location>
</feature>
<sequence>MYLEEVKTILTDVLALGPAGRNLDEHSALLGSLPELDSMAVVQLIGALEEQFGFSIDDDEIDAATFATLGSLTAFVRHKLTA</sequence>
<evidence type="ECO:0000313" key="2">
    <source>
        <dbReference type="EMBL" id="MYN05196.1"/>
    </source>
</evidence>
<gene>
    <name evidence="2" type="ORF">GTP41_24175</name>
</gene>
<accession>A0A6N9HP71</accession>
<evidence type="ECO:0000259" key="1">
    <source>
        <dbReference type="PROSITE" id="PS50075"/>
    </source>
</evidence>
<comment type="caution">
    <text evidence="2">The sequence shown here is derived from an EMBL/GenBank/DDBJ whole genome shotgun (WGS) entry which is preliminary data.</text>
</comment>
<dbReference type="AlphaFoldDB" id="A0A6N9HP71"/>
<dbReference type="SUPFAM" id="SSF47336">
    <property type="entry name" value="ACP-like"/>
    <property type="match status" value="1"/>
</dbReference>
<dbReference type="EMBL" id="WWCJ01000026">
    <property type="protein sequence ID" value="MYN05196.1"/>
    <property type="molecule type" value="Genomic_DNA"/>
</dbReference>
<dbReference type="InterPro" id="IPR036736">
    <property type="entry name" value="ACP-like_sf"/>
</dbReference>